<evidence type="ECO:0000313" key="6">
    <source>
        <dbReference type="Proteomes" id="UP000321154"/>
    </source>
</evidence>
<reference evidence="5 7" key="2">
    <citation type="submission" date="2020-07" db="EMBL/GenBank/DDBJ databases">
        <title>Sequencing the genomes of 1000 actinobacteria strains.</title>
        <authorList>
            <person name="Klenk H.-P."/>
        </authorList>
    </citation>
    <scope>NUCLEOTIDE SEQUENCE [LARGE SCALE GENOMIC DNA]</scope>
    <source>
        <strain evidence="5 7">DSM 10309</strain>
    </source>
</reference>
<feature type="region of interest" description="Disordered" evidence="1">
    <location>
        <begin position="1"/>
        <end position="32"/>
    </location>
</feature>
<name>A0A7W3PJM0_9MICO</name>
<keyword evidence="2" id="KW-0812">Transmembrane</keyword>
<evidence type="ECO:0000313" key="7">
    <source>
        <dbReference type="Proteomes" id="UP000522688"/>
    </source>
</evidence>
<dbReference type="CDD" id="cd02972">
    <property type="entry name" value="DsbA_family"/>
    <property type="match status" value="1"/>
</dbReference>
<dbReference type="Proteomes" id="UP000321154">
    <property type="component" value="Unassembled WGS sequence"/>
</dbReference>
<feature type="transmembrane region" description="Helical" evidence="2">
    <location>
        <begin position="40"/>
        <end position="61"/>
    </location>
</feature>
<dbReference type="Proteomes" id="UP000522688">
    <property type="component" value="Unassembled WGS sequence"/>
</dbReference>
<keyword evidence="2" id="KW-0472">Membrane</keyword>
<dbReference type="EMBL" id="JACGWW010000002">
    <property type="protein sequence ID" value="MBA8813899.1"/>
    <property type="molecule type" value="Genomic_DNA"/>
</dbReference>
<evidence type="ECO:0000259" key="3">
    <source>
        <dbReference type="Pfam" id="PF13462"/>
    </source>
</evidence>
<dbReference type="SUPFAM" id="SSF52833">
    <property type="entry name" value="Thioredoxin-like"/>
    <property type="match status" value="1"/>
</dbReference>
<evidence type="ECO:0000256" key="2">
    <source>
        <dbReference type="SAM" id="Phobius"/>
    </source>
</evidence>
<comment type="caution">
    <text evidence="5">The sequence shown here is derived from an EMBL/GenBank/DDBJ whole genome shotgun (WGS) entry which is preliminary data.</text>
</comment>
<feature type="compositionally biased region" description="Low complexity" evidence="1">
    <location>
        <begin position="296"/>
        <end position="328"/>
    </location>
</feature>
<feature type="domain" description="Thioredoxin-like fold" evidence="3">
    <location>
        <begin position="112"/>
        <end position="281"/>
    </location>
</feature>
<reference evidence="4 6" key="1">
    <citation type="submission" date="2019-07" db="EMBL/GenBank/DDBJ databases">
        <title>Whole genome shotgun sequence of Frigoribacterium faeni NBRC 103066.</title>
        <authorList>
            <person name="Hosoyama A."/>
            <person name="Uohara A."/>
            <person name="Ohji S."/>
            <person name="Ichikawa N."/>
        </authorList>
    </citation>
    <scope>NUCLEOTIDE SEQUENCE [LARGE SCALE GENOMIC DNA]</scope>
    <source>
        <strain evidence="4 6">NBRC 103066</strain>
    </source>
</reference>
<dbReference type="OrthoDB" id="117402at2"/>
<accession>A0A7W3PJM0</accession>
<organism evidence="5 7">
    <name type="scientific">Frigoribacterium faeni</name>
    <dbReference type="NCBI Taxonomy" id="145483"/>
    <lineage>
        <taxon>Bacteria</taxon>
        <taxon>Bacillati</taxon>
        <taxon>Actinomycetota</taxon>
        <taxon>Actinomycetes</taxon>
        <taxon>Micrococcales</taxon>
        <taxon>Microbacteriaceae</taxon>
        <taxon>Frigoribacterium</taxon>
    </lineage>
</organism>
<keyword evidence="5" id="KW-0413">Isomerase</keyword>
<protein>
    <submittedName>
        <fullName evidence="5">Protein-disulfide isomerase</fullName>
    </submittedName>
</protein>
<keyword evidence="6" id="KW-1185">Reference proteome</keyword>
<dbReference type="Gene3D" id="3.40.30.10">
    <property type="entry name" value="Glutaredoxin"/>
    <property type="match status" value="1"/>
</dbReference>
<dbReference type="RefSeq" id="WP_146852521.1">
    <property type="nucleotide sequence ID" value="NZ_BAAAHR010000003.1"/>
</dbReference>
<dbReference type="InterPro" id="IPR036249">
    <property type="entry name" value="Thioredoxin-like_sf"/>
</dbReference>
<feature type="region of interest" description="Disordered" evidence="1">
    <location>
        <begin position="291"/>
        <end position="328"/>
    </location>
</feature>
<proteinExistence type="predicted"/>
<evidence type="ECO:0000313" key="4">
    <source>
        <dbReference type="EMBL" id="GEK82125.1"/>
    </source>
</evidence>
<gene>
    <name evidence="5" type="ORF">FB463_002148</name>
    <name evidence="4" type="ORF">FFA01_04340</name>
</gene>
<dbReference type="Pfam" id="PF13462">
    <property type="entry name" value="Thioredoxin_4"/>
    <property type="match status" value="1"/>
</dbReference>
<dbReference type="GO" id="GO:0016853">
    <property type="term" value="F:isomerase activity"/>
    <property type="evidence" value="ECO:0007669"/>
    <property type="project" value="UniProtKB-KW"/>
</dbReference>
<evidence type="ECO:0000256" key="1">
    <source>
        <dbReference type="SAM" id="MobiDB-lite"/>
    </source>
</evidence>
<dbReference type="InterPro" id="IPR012336">
    <property type="entry name" value="Thioredoxin-like_fold"/>
</dbReference>
<sequence length="328" mass="34217">MTDNAPGEKSLSKNQRRAAAREKAQLARKKQKRRQKTGRLLIQGGLALVLVAVVVAVVLVITNSIRPAGPGPANMASDGIRIGQGFVAETTPALAADDEPVASETTAASDTVDIVVYLDYLCPICGQFEAANNDYIAGLVDSGAATVEYHPVAILTNSSVGTRYSNRAANAAACVANYSPDSYFDFNTAMFEQQPEEGTRGLDDAALAGIATGIDGVTDPARITTCIDDEEFASWVTAATQRAVDGPIPNSTVDALPGTPLVLVNGQRYEASQPFTNEEFRNFVVTAAGNSYADNSTASPTPTPSDDASATPSATPSDEPSPSETPAE</sequence>
<dbReference type="AlphaFoldDB" id="A0A7W3PJM0"/>
<evidence type="ECO:0000313" key="5">
    <source>
        <dbReference type="EMBL" id="MBA8813899.1"/>
    </source>
</evidence>
<dbReference type="EMBL" id="BJUV01000003">
    <property type="protein sequence ID" value="GEK82125.1"/>
    <property type="molecule type" value="Genomic_DNA"/>
</dbReference>
<keyword evidence="2" id="KW-1133">Transmembrane helix</keyword>